<organism evidence="2 3">
    <name type="scientific">Sphaerisporangium aureirubrum</name>
    <dbReference type="NCBI Taxonomy" id="1544736"/>
    <lineage>
        <taxon>Bacteria</taxon>
        <taxon>Bacillati</taxon>
        <taxon>Actinomycetota</taxon>
        <taxon>Actinomycetes</taxon>
        <taxon>Streptosporangiales</taxon>
        <taxon>Streptosporangiaceae</taxon>
        <taxon>Sphaerisporangium</taxon>
    </lineage>
</organism>
<reference evidence="3" key="1">
    <citation type="journal article" date="2019" name="Int. J. Syst. Evol. Microbiol.">
        <title>The Global Catalogue of Microorganisms (GCM) 10K type strain sequencing project: providing services to taxonomists for standard genome sequencing and annotation.</title>
        <authorList>
            <consortium name="The Broad Institute Genomics Platform"/>
            <consortium name="The Broad Institute Genome Sequencing Center for Infectious Disease"/>
            <person name="Wu L."/>
            <person name="Ma J."/>
        </authorList>
    </citation>
    <scope>NUCLEOTIDE SEQUENCE [LARGE SCALE GENOMIC DNA]</scope>
    <source>
        <strain evidence="3">JCM 30346</strain>
    </source>
</reference>
<dbReference type="RefSeq" id="WP_380753961.1">
    <property type="nucleotide sequence ID" value="NZ_JBHSRF010000022.1"/>
</dbReference>
<feature type="compositionally biased region" description="Basic and acidic residues" evidence="1">
    <location>
        <begin position="12"/>
        <end position="21"/>
    </location>
</feature>
<proteinExistence type="predicted"/>
<evidence type="ECO:0000313" key="2">
    <source>
        <dbReference type="EMBL" id="MFC6082919.1"/>
    </source>
</evidence>
<dbReference type="EMBL" id="JBHSRF010000022">
    <property type="protein sequence ID" value="MFC6082919.1"/>
    <property type="molecule type" value="Genomic_DNA"/>
</dbReference>
<sequence length="155" mass="17380">MIAAFTDEEPVEDLRGVHDVGAEEDGSPDTPDPWMVEPPGPGEWMDIGPNGVTLHAKWDAQAYVRYELWTAPPPRDPTWQKTWTGEVHLTTGRIASVSSSEGFVDHGTPFDLGRPATTWNLRVRWKPLVNAREPGFPDDAYRADLFTLQFWPPQG</sequence>
<gene>
    <name evidence="2" type="ORF">ACFP1K_17240</name>
</gene>
<comment type="caution">
    <text evidence="2">The sequence shown here is derived from an EMBL/GenBank/DDBJ whole genome shotgun (WGS) entry which is preliminary data.</text>
</comment>
<feature type="compositionally biased region" description="Acidic residues" evidence="1">
    <location>
        <begin position="1"/>
        <end position="11"/>
    </location>
</feature>
<accession>A0ABW1NJM9</accession>
<name>A0ABW1NJM9_9ACTN</name>
<evidence type="ECO:0000313" key="3">
    <source>
        <dbReference type="Proteomes" id="UP001596137"/>
    </source>
</evidence>
<evidence type="ECO:0000256" key="1">
    <source>
        <dbReference type="SAM" id="MobiDB-lite"/>
    </source>
</evidence>
<dbReference type="Proteomes" id="UP001596137">
    <property type="component" value="Unassembled WGS sequence"/>
</dbReference>
<protein>
    <submittedName>
        <fullName evidence="2">Uncharacterized protein</fullName>
    </submittedName>
</protein>
<feature type="region of interest" description="Disordered" evidence="1">
    <location>
        <begin position="1"/>
        <end position="33"/>
    </location>
</feature>
<keyword evidence="3" id="KW-1185">Reference proteome</keyword>